<dbReference type="RefSeq" id="WP_306680284.1">
    <property type="nucleotide sequence ID" value="NZ_JAVDBT010000007.1"/>
</dbReference>
<name>A0ABU0VXW5_9RHOB</name>
<sequence>MAGILLSRRDFLIGCSAAAAPILTPMTFAAAPGENRLVVIVLRGAMDGLDLLRPLGDPDFARLRPKLAQNAEEQSLPLNGFFGLHPACAPLMPLWQAGELSFATAVATPYRSRSHFDGQDALETGSGEASGAATLARDGWLNRALQVTPGAQSLGAVTVGVEPMLILEGKARVQHWYPVADSRMSPQGLDLLGDLYDESPDLSPTYAEAQLLRGETEAASGNSGEKALGGYVAERLRGEARIATFSFSGWDTHHRQEYHMGKRLAAFSEMLLSLREGLGADWARTSVIALTEFGRTVAENGSGGTDHGTGGVALLAGGAIRGGQIMGDWPGLDEADLLARRDLMPTADVRGYAGALLHEMFGLALSDIEGQVFPGLNLPQTLQLVR</sequence>
<dbReference type="EMBL" id="JAVDBT010000007">
    <property type="protein sequence ID" value="MDQ2066586.1"/>
    <property type="molecule type" value="Genomic_DNA"/>
</dbReference>
<protein>
    <submittedName>
        <fullName evidence="1">DUF1501 domain-containing protein</fullName>
    </submittedName>
</protein>
<dbReference type="PANTHER" id="PTHR43737:SF1">
    <property type="entry name" value="DUF1501 DOMAIN-CONTAINING PROTEIN"/>
    <property type="match status" value="1"/>
</dbReference>
<gene>
    <name evidence="1" type="ORF">Q9295_09380</name>
</gene>
<dbReference type="PANTHER" id="PTHR43737">
    <property type="entry name" value="BLL7424 PROTEIN"/>
    <property type="match status" value="1"/>
</dbReference>
<reference evidence="1 2" key="1">
    <citation type="submission" date="2023-08" db="EMBL/GenBank/DDBJ databases">
        <title>Characterization of two Paracoccaceae strains isolated from Phycosphere and proposal of Xinfangfangia lacusdiani sp. nov.</title>
        <authorList>
            <person name="Deng Y."/>
            <person name="Zhang Y.Q."/>
        </authorList>
    </citation>
    <scope>NUCLEOTIDE SEQUENCE [LARGE SCALE GENOMIC DNA]</scope>
    <source>
        <strain evidence="1 2">CPCC 101601</strain>
    </source>
</reference>
<comment type="caution">
    <text evidence="1">The sequence shown here is derived from an EMBL/GenBank/DDBJ whole genome shotgun (WGS) entry which is preliminary data.</text>
</comment>
<evidence type="ECO:0000313" key="2">
    <source>
        <dbReference type="Proteomes" id="UP001239680"/>
    </source>
</evidence>
<dbReference type="PROSITE" id="PS51318">
    <property type="entry name" value="TAT"/>
    <property type="match status" value="1"/>
</dbReference>
<proteinExistence type="predicted"/>
<evidence type="ECO:0000313" key="1">
    <source>
        <dbReference type="EMBL" id="MDQ2066586.1"/>
    </source>
</evidence>
<dbReference type="Pfam" id="PF07394">
    <property type="entry name" value="DUF1501"/>
    <property type="match status" value="1"/>
</dbReference>
<keyword evidence="2" id="KW-1185">Reference proteome</keyword>
<dbReference type="InterPro" id="IPR006311">
    <property type="entry name" value="TAT_signal"/>
</dbReference>
<accession>A0ABU0VXW5</accession>
<organism evidence="1 2">
    <name type="scientific">Pseudogemmobacter lacusdianii</name>
    <dbReference type="NCBI Taxonomy" id="3069608"/>
    <lineage>
        <taxon>Bacteria</taxon>
        <taxon>Pseudomonadati</taxon>
        <taxon>Pseudomonadota</taxon>
        <taxon>Alphaproteobacteria</taxon>
        <taxon>Rhodobacterales</taxon>
        <taxon>Paracoccaceae</taxon>
        <taxon>Pseudogemmobacter</taxon>
    </lineage>
</organism>
<dbReference type="InterPro" id="IPR010869">
    <property type="entry name" value="DUF1501"/>
</dbReference>
<dbReference type="Proteomes" id="UP001239680">
    <property type="component" value="Unassembled WGS sequence"/>
</dbReference>